<name>A0A2C9XPZ9_9ENTE</name>
<dbReference type="Proteomes" id="UP000194933">
    <property type="component" value="Unassembled WGS sequence"/>
</dbReference>
<keyword evidence="3" id="KW-1185">Reference proteome</keyword>
<reference evidence="2 3" key="1">
    <citation type="submission" date="2017-05" db="EMBL/GenBank/DDBJ databases">
        <title>The Genome Sequence of Enterococcus sp. 10A9_DIV0425.</title>
        <authorList>
            <consortium name="The Broad Institute Genomics Platform"/>
            <consortium name="The Broad Institute Genomic Center for Infectious Diseases"/>
            <person name="Earl A."/>
            <person name="Manson A."/>
            <person name="Schwartman J."/>
            <person name="Gilmore M."/>
            <person name="Abouelleil A."/>
            <person name="Cao P."/>
            <person name="Chapman S."/>
            <person name="Cusick C."/>
            <person name="Shea T."/>
            <person name="Young S."/>
            <person name="Neafsey D."/>
            <person name="Nusbaum C."/>
            <person name="Birren B."/>
        </authorList>
    </citation>
    <scope>NUCLEOTIDE SEQUENCE [LARGE SCALE GENOMIC DNA]</scope>
    <source>
        <strain evidence="2 3">10A9_DIV0425</strain>
    </source>
</reference>
<evidence type="ECO:0000259" key="1">
    <source>
        <dbReference type="Pfam" id="PF12728"/>
    </source>
</evidence>
<proteinExistence type="predicted"/>
<dbReference type="NCBIfam" id="TIGR01764">
    <property type="entry name" value="excise"/>
    <property type="match status" value="1"/>
</dbReference>
<evidence type="ECO:0000313" key="3">
    <source>
        <dbReference type="Proteomes" id="UP000194933"/>
    </source>
</evidence>
<dbReference type="STRING" id="1987383.A5844_000505"/>
<dbReference type="Pfam" id="PF12728">
    <property type="entry name" value="HTH_17"/>
    <property type="match status" value="1"/>
</dbReference>
<dbReference type="InterPro" id="IPR041657">
    <property type="entry name" value="HTH_17"/>
</dbReference>
<dbReference type="RefSeq" id="WP_086283631.1">
    <property type="nucleotide sequence ID" value="NZ_NGMO01000001.1"/>
</dbReference>
<feature type="domain" description="Helix-turn-helix" evidence="1">
    <location>
        <begin position="4"/>
        <end position="52"/>
    </location>
</feature>
<gene>
    <name evidence="2" type="ORF">A5844_000505</name>
</gene>
<accession>A0A2C9XPZ9</accession>
<comment type="caution">
    <text evidence="2">The sequence shown here is derived from an EMBL/GenBank/DDBJ whole genome shotgun (WGS) entry which is preliminary data.</text>
</comment>
<evidence type="ECO:0000313" key="2">
    <source>
        <dbReference type="EMBL" id="OTP12273.1"/>
    </source>
</evidence>
<sequence>MNNYYSVNELAEKIGVTTRSIRNYLREGKLKGRKIGGKWKFSEQDLAEFLNGTSGIIETNRENTLSALGPVTMKFSIYYEDLSSLYHFRDNLCTYHSDVYANKKDRFFLYNLLDENHVEIIIGGNFNYVMNFGTWINNQLLNETNISLIQQD</sequence>
<protein>
    <recommendedName>
        <fullName evidence="1">Helix-turn-helix domain-containing protein</fullName>
    </recommendedName>
</protein>
<dbReference type="AlphaFoldDB" id="A0A2C9XPZ9"/>
<dbReference type="InterPro" id="IPR009061">
    <property type="entry name" value="DNA-bd_dom_put_sf"/>
</dbReference>
<dbReference type="Gene3D" id="1.10.1660.10">
    <property type="match status" value="1"/>
</dbReference>
<organism evidence="2 3">
    <name type="scientific">Candidatus Enterococcus wittei</name>
    <dbReference type="NCBI Taxonomy" id="1987383"/>
    <lineage>
        <taxon>Bacteria</taxon>
        <taxon>Bacillati</taxon>
        <taxon>Bacillota</taxon>
        <taxon>Bacilli</taxon>
        <taxon>Lactobacillales</taxon>
        <taxon>Enterococcaceae</taxon>
        <taxon>Enterococcus</taxon>
    </lineage>
</organism>
<dbReference type="InterPro" id="IPR010093">
    <property type="entry name" value="SinI_DNA-bd"/>
</dbReference>
<dbReference type="SUPFAM" id="SSF46955">
    <property type="entry name" value="Putative DNA-binding domain"/>
    <property type="match status" value="1"/>
</dbReference>
<dbReference type="EMBL" id="NGMO01000001">
    <property type="protein sequence ID" value="OTP12273.1"/>
    <property type="molecule type" value="Genomic_DNA"/>
</dbReference>
<dbReference type="GO" id="GO:0003677">
    <property type="term" value="F:DNA binding"/>
    <property type="evidence" value="ECO:0007669"/>
    <property type="project" value="InterPro"/>
</dbReference>